<accession>A0AAU9L6G7</accession>
<dbReference type="EMBL" id="CAKKTJ010000321">
    <property type="protein sequence ID" value="CAH0479847.1"/>
    <property type="molecule type" value="Genomic_DNA"/>
</dbReference>
<evidence type="ECO:0000313" key="2">
    <source>
        <dbReference type="EMBL" id="CAH0479847.1"/>
    </source>
</evidence>
<sequence>MYPPLSLDNDENICSYTESTSMHTVSSQTLLRRCGFPECQKTAKRGGLCIAHGGGKKCSVEGCVTSVVSRGCCVAHGGGKRCQAPACAKSAQSGGFCWIHGGGKKCGFLGCKKRAQSGGACILHGGGKRCRVEGCDKVVQYDGLCISHGGYRKCLSIKCDKRVQVDSYCQAHSGSSRFRVVRYHAQTIRSDVGSDRKAQIPRHTSQANKAFTHCRPSINLVETLLTVELNKLSRPHLPRLLDNTPVDLNAAMPCNNLSTIDERLPAMDQTCELPLQSVQRNFTSVLPSEKTMITPISKHAMADGSNHTERQCLPVLPSFQTLQRFCSASLWSERSKTE</sequence>
<evidence type="ECO:0000259" key="1">
    <source>
        <dbReference type="Pfam" id="PF24906"/>
    </source>
</evidence>
<evidence type="ECO:0000313" key="5">
    <source>
        <dbReference type="Proteomes" id="UP001160483"/>
    </source>
</evidence>
<feature type="domain" description="WRKY19-like zinc finger" evidence="1">
    <location>
        <begin position="32"/>
        <end position="54"/>
    </location>
</feature>
<dbReference type="EMBL" id="CAKLCB010000218">
    <property type="protein sequence ID" value="CAH0516971.1"/>
    <property type="molecule type" value="Genomic_DNA"/>
</dbReference>
<reference evidence="2 4" key="1">
    <citation type="submission" date="2021-11" db="EMBL/GenBank/DDBJ databases">
        <authorList>
            <person name="Islam A."/>
            <person name="Islam S."/>
            <person name="Flora M.S."/>
            <person name="Rahman M."/>
            <person name="Ziaur R.M."/>
            <person name="Epstein J.H."/>
            <person name="Hassan M."/>
            <person name="Klassen M."/>
            <person name="Woodard K."/>
            <person name="Webb A."/>
            <person name="Webby R.J."/>
            <person name="El Zowalaty M.E."/>
        </authorList>
    </citation>
    <scope>NUCLEOTIDE SEQUENCE</scope>
    <source>
        <strain evidence="3">Pbs1</strain>
        <strain evidence="2">Pbs3</strain>
    </source>
</reference>
<dbReference type="PANTHER" id="PTHR31827">
    <property type="entry name" value="EMB|CAB89363.1"/>
    <property type="match status" value="1"/>
</dbReference>
<dbReference type="Pfam" id="PF24906">
    <property type="entry name" value="Zf_WRKY19"/>
    <property type="match status" value="4"/>
</dbReference>
<proteinExistence type="predicted"/>
<feature type="domain" description="WRKY19-like zinc finger" evidence="1">
    <location>
        <begin position="127"/>
        <end position="150"/>
    </location>
</feature>
<organism evidence="2 5">
    <name type="scientific">Peronospora belbahrii</name>
    <dbReference type="NCBI Taxonomy" id="622444"/>
    <lineage>
        <taxon>Eukaryota</taxon>
        <taxon>Sar</taxon>
        <taxon>Stramenopiles</taxon>
        <taxon>Oomycota</taxon>
        <taxon>Peronosporomycetes</taxon>
        <taxon>Peronosporales</taxon>
        <taxon>Peronosporaceae</taxon>
        <taxon>Peronospora</taxon>
    </lineage>
</organism>
<dbReference type="Proteomes" id="UP001160483">
    <property type="component" value="Unassembled WGS sequence"/>
</dbReference>
<protein>
    <recommendedName>
        <fullName evidence="1">WRKY19-like zinc finger domain-containing protein</fullName>
    </recommendedName>
</protein>
<feature type="domain" description="WRKY19-like zinc finger" evidence="1">
    <location>
        <begin position="79"/>
        <end position="102"/>
    </location>
</feature>
<name>A0AAU9L6G7_9STRA</name>
<keyword evidence="4" id="KW-1185">Reference proteome</keyword>
<feature type="domain" description="WRKY19-like zinc finger" evidence="1">
    <location>
        <begin position="55"/>
        <end position="78"/>
    </location>
</feature>
<comment type="caution">
    <text evidence="2">The sequence shown here is derived from an EMBL/GenBank/DDBJ whole genome shotgun (WGS) entry which is preliminary data.</text>
</comment>
<gene>
    <name evidence="3" type="ORF">PBS001_LOCUS3605</name>
    <name evidence="2" type="ORF">PBS003_LOCUS6478</name>
</gene>
<dbReference type="InterPro" id="IPR056866">
    <property type="entry name" value="Znf_WRKY19"/>
</dbReference>
<dbReference type="Proteomes" id="UP001158986">
    <property type="component" value="Unassembled WGS sequence"/>
</dbReference>
<evidence type="ECO:0000313" key="4">
    <source>
        <dbReference type="Proteomes" id="UP001158986"/>
    </source>
</evidence>
<dbReference type="AlphaFoldDB" id="A0AAU9L6G7"/>
<dbReference type="PANTHER" id="PTHR31827:SF1">
    <property type="entry name" value="EMB|CAB89363.1"/>
    <property type="match status" value="1"/>
</dbReference>
<evidence type="ECO:0000313" key="3">
    <source>
        <dbReference type="EMBL" id="CAH0516971.1"/>
    </source>
</evidence>